<dbReference type="PANTHER" id="PTHR33119:SF1">
    <property type="entry name" value="FE2OG DIOXYGENASE DOMAIN-CONTAINING PROTEIN"/>
    <property type="match status" value="1"/>
</dbReference>
<sequence>MSDPTAPQALIDSLKRAIKAKPGWKSKVREPAIARKYVEEAKLQGDRAPVNRAKPGVDMPPHLAETAVADLQRDSIRSKVIYDVPYGGRPPVKASPALPREELEAATRAAQSAILKSAFAPLPDAFARHWDTPTPPAWVEGEVQLSCTFCEGSPSRSKCFASSSFQLYLDAAARFKSLCAEATDPEELPDLKWYENGDEVPCWLPDIAPKSCLICTASESAMWYAYRKRYGFLCEKCFTKDKVVDPELNRWLGPFYLVEKDTISTMSLGQIFYFLSGFDDGHTGLRQIHLHNPDEFLWSDDPYCDVPPDVLNLLEQRFGRLENAEPGPTTLEVRAADGAVPPAVRDLLAWHLDAIATRDDRDLPWIRGEGPGPYPSVPAPACAWLYSATLWESRRQFASYINGLNRRIHGELYWCIKRIFDVVLLMLEETVGQQLRDRSLQVIVKAANYVLKEGQHFEGSWHIEGTPKEPIVASALYYYESSDQIDDKGLSFRRFRDSEHNAWPYHSYDVVEQSWNAMGYPGELPAPGAERRETIICEDILNPRDHAFLKWWEEAIGTPSYEFSHNVFMGTVPTPAGRI</sequence>
<feature type="domain" description="DUF4246" evidence="1">
    <location>
        <begin position="434"/>
        <end position="504"/>
    </location>
</feature>
<proteinExistence type="predicted"/>
<accession>A0A4V1IS47</accession>
<dbReference type="AlphaFoldDB" id="A0A4V1IS47"/>
<protein>
    <recommendedName>
        <fullName evidence="1">DUF4246 domain-containing protein</fullName>
    </recommendedName>
</protein>
<dbReference type="EMBL" id="KZ994695">
    <property type="protein sequence ID" value="RKO92297.1"/>
    <property type="molecule type" value="Genomic_DNA"/>
</dbReference>
<dbReference type="Pfam" id="PF14033">
    <property type="entry name" value="DUF4246"/>
    <property type="match status" value="1"/>
</dbReference>
<keyword evidence="3" id="KW-1185">Reference proteome</keyword>
<name>A0A4V1IS47_9FUNG</name>
<dbReference type="PANTHER" id="PTHR33119">
    <property type="entry name" value="IFI3P"/>
    <property type="match status" value="1"/>
</dbReference>
<gene>
    <name evidence="2" type="ORF">BDK51DRAFT_51076</name>
</gene>
<evidence type="ECO:0000313" key="3">
    <source>
        <dbReference type="Proteomes" id="UP000269721"/>
    </source>
</evidence>
<evidence type="ECO:0000313" key="2">
    <source>
        <dbReference type="EMBL" id="RKO92297.1"/>
    </source>
</evidence>
<dbReference type="OrthoDB" id="415532at2759"/>
<reference evidence="3" key="1">
    <citation type="journal article" date="2018" name="Nat. Microbiol.">
        <title>Leveraging single-cell genomics to expand the fungal tree of life.</title>
        <authorList>
            <person name="Ahrendt S.R."/>
            <person name="Quandt C.A."/>
            <person name="Ciobanu D."/>
            <person name="Clum A."/>
            <person name="Salamov A."/>
            <person name="Andreopoulos B."/>
            <person name="Cheng J.F."/>
            <person name="Woyke T."/>
            <person name="Pelin A."/>
            <person name="Henrissat B."/>
            <person name="Reynolds N.K."/>
            <person name="Benny G.L."/>
            <person name="Smith M.E."/>
            <person name="James T.Y."/>
            <person name="Grigoriev I.V."/>
        </authorList>
    </citation>
    <scope>NUCLEOTIDE SEQUENCE [LARGE SCALE GENOMIC DNA]</scope>
</reference>
<dbReference type="InterPro" id="IPR025340">
    <property type="entry name" value="DUF4246"/>
</dbReference>
<evidence type="ECO:0000259" key="1">
    <source>
        <dbReference type="Pfam" id="PF14033"/>
    </source>
</evidence>
<dbReference type="Proteomes" id="UP000269721">
    <property type="component" value="Unassembled WGS sequence"/>
</dbReference>
<organism evidence="2 3">
    <name type="scientific">Blyttiomyces helicus</name>
    <dbReference type="NCBI Taxonomy" id="388810"/>
    <lineage>
        <taxon>Eukaryota</taxon>
        <taxon>Fungi</taxon>
        <taxon>Fungi incertae sedis</taxon>
        <taxon>Chytridiomycota</taxon>
        <taxon>Chytridiomycota incertae sedis</taxon>
        <taxon>Chytridiomycetes</taxon>
        <taxon>Chytridiomycetes incertae sedis</taxon>
        <taxon>Blyttiomyces</taxon>
    </lineage>
</organism>
<dbReference type="InterPro" id="IPR049192">
    <property type="entry name" value="DUF4246_C"/>
</dbReference>